<dbReference type="Pfam" id="PF01709">
    <property type="entry name" value="Transcrip_reg"/>
    <property type="match status" value="1"/>
</dbReference>
<dbReference type="NCBIfam" id="NF009044">
    <property type="entry name" value="PRK12378.1"/>
    <property type="match status" value="1"/>
</dbReference>
<reference evidence="9 10" key="1">
    <citation type="submission" date="2020-08" db="EMBL/GenBank/DDBJ databases">
        <title>Bridging the membrane lipid divide: bacteria of the FCB group superphylum have the potential to synthesize archaeal ether lipids.</title>
        <authorList>
            <person name="Villanueva L."/>
            <person name="Von Meijenfeldt F.A.B."/>
            <person name="Westbye A.B."/>
            <person name="Yadav S."/>
            <person name="Hopmans E.C."/>
            <person name="Dutilh B.E."/>
            <person name="Sinninghe Damste J.S."/>
        </authorList>
    </citation>
    <scope>NUCLEOTIDE SEQUENCE [LARGE SCALE GENOMIC DNA]</scope>
    <source>
        <strain evidence="9">NIOZ-UU81</strain>
    </source>
</reference>
<dbReference type="EMBL" id="JACNLK010000032">
    <property type="protein sequence ID" value="MBC8208240.1"/>
    <property type="molecule type" value="Genomic_DNA"/>
</dbReference>
<dbReference type="InterPro" id="IPR026564">
    <property type="entry name" value="Transcrip_reg_TACO1-like_dom3"/>
</dbReference>
<dbReference type="PANTHER" id="PTHR12532:SF6">
    <property type="entry name" value="TRANSCRIPTIONAL REGULATORY PROTEIN YEBC-RELATED"/>
    <property type="match status" value="1"/>
</dbReference>
<dbReference type="AlphaFoldDB" id="A0A8J6TC70"/>
<dbReference type="InterPro" id="IPR017856">
    <property type="entry name" value="Integrase-like_N"/>
</dbReference>
<dbReference type="SUPFAM" id="SSF75625">
    <property type="entry name" value="YebC-like"/>
    <property type="match status" value="1"/>
</dbReference>
<gene>
    <name evidence="9" type="ORF">H8E79_03610</name>
</gene>
<evidence type="ECO:0000313" key="9">
    <source>
        <dbReference type="EMBL" id="MBC8208240.1"/>
    </source>
</evidence>
<dbReference type="FunFam" id="1.10.10.200:FF:000001">
    <property type="entry name" value="Probable transcriptional regulatory protein YebC"/>
    <property type="match status" value="1"/>
</dbReference>
<comment type="similarity">
    <text evidence="1 6">Belongs to the TACO1 family.</text>
</comment>
<evidence type="ECO:0000256" key="5">
    <source>
        <dbReference type="ARBA" id="ARBA00023163"/>
    </source>
</evidence>
<comment type="caution">
    <text evidence="9">The sequence shown here is derived from an EMBL/GenBank/DDBJ whole genome shotgun (WGS) entry which is preliminary data.</text>
</comment>
<dbReference type="NCBIfam" id="NF001030">
    <property type="entry name" value="PRK00110.1"/>
    <property type="match status" value="1"/>
</dbReference>
<feature type="domain" description="TACO1/YebC-like N-terminal" evidence="8">
    <location>
        <begin position="5"/>
        <end position="76"/>
    </location>
</feature>
<dbReference type="FunFam" id="3.30.70.980:FF:000002">
    <property type="entry name" value="Probable transcriptional regulatory protein YebC"/>
    <property type="match status" value="1"/>
</dbReference>
<protein>
    <recommendedName>
        <fullName evidence="6">Probable transcriptional regulatory protein H8E79_03610</fullName>
    </recommendedName>
</protein>
<dbReference type="GO" id="GO:0006355">
    <property type="term" value="P:regulation of DNA-templated transcription"/>
    <property type="evidence" value="ECO:0007669"/>
    <property type="project" value="UniProtKB-UniRule"/>
</dbReference>
<evidence type="ECO:0000256" key="4">
    <source>
        <dbReference type="ARBA" id="ARBA00023125"/>
    </source>
</evidence>
<dbReference type="HAMAP" id="MF_00693">
    <property type="entry name" value="Transcrip_reg_TACO1"/>
    <property type="match status" value="1"/>
</dbReference>
<evidence type="ECO:0000256" key="6">
    <source>
        <dbReference type="HAMAP-Rule" id="MF_00693"/>
    </source>
</evidence>
<evidence type="ECO:0000256" key="1">
    <source>
        <dbReference type="ARBA" id="ARBA00008724"/>
    </source>
</evidence>
<comment type="subcellular location">
    <subcellularLocation>
        <location evidence="6">Cytoplasm</location>
    </subcellularLocation>
</comment>
<keyword evidence="4 6" id="KW-0238">DNA-binding</keyword>
<organism evidence="9 10">
    <name type="scientific">Candidatus Desulfatifera sulfidica</name>
    <dbReference type="NCBI Taxonomy" id="2841691"/>
    <lineage>
        <taxon>Bacteria</taxon>
        <taxon>Pseudomonadati</taxon>
        <taxon>Thermodesulfobacteriota</taxon>
        <taxon>Desulfobulbia</taxon>
        <taxon>Desulfobulbales</taxon>
        <taxon>Desulfobulbaceae</taxon>
        <taxon>Candidatus Desulfatifera</taxon>
    </lineage>
</organism>
<feature type="domain" description="TACO1/YebC-like second and third" evidence="7">
    <location>
        <begin position="82"/>
        <end position="237"/>
    </location>
</feature>
<dbReference type="Gene3D" id="3.30.70.980">
    <property type="match status" value="2"/>
</dbReference>
<dbReference type="GO" id="GO:0003677">
    <property type="term" value="F:DNA binding"/>
    <property type="evidence" value="ECO:0007669"/>
    <property type="project" value="UniProtKB-UniRule"/>
</dbReference>
<keyword evidence="3 6" id="KW-0805">Transcription regulation</keyword>
<evidence type="ECO:0000259" key="8">
    <source>
        <dbReference type="Pfam" id="PF20772"/>
    </source>
</evidence>
<proteinExistence type="inferred from homology"/>
<dbReference type="Pfam" id="PF20772">
    <property type="entry name" value="TACO1_YebC_N"/>
    <property type="match status" value="1"/>
</dbReference>
<evidence type="ECO:0000256" key="3">
    <source>
        <dbReference type="ARBA" id="ARBA00023015"/>
    </source>
</evidence>
<dbReference type="GO" id="GO:0005829">
    <property type="term" value="C:cytosol"/>
    <property type="evidence" value="ECO:0007669"/>
    <property type="project" value="TreeGrafter"/>
</dbReference>
<evidence type="ECO:0000313" key="10">
    <source>
        <dbReference type="Proteomes" id="UP000599024"/>
    </source>
</evidence>
<dbReference type="InterPro" id="IPR049083">
    <property type="entry name" value="TACO1_YebC_N"/>
</dbReference>
<dbReference type="InterPro" id="IPR002876">
    <property type="entry name" value="Transcrip_reg_TACO1-like"/>
</dbReference>
<dbReference type="Proteomes" id="UP000599024">
    <property type="component" value="Unassembled WGS sequence"/>
</dbReference>
<dbReference type="PANTHER" id="PTHR12532">
    <property type="entry name" value="TRANSLATIONAL ACTIVATOR OF CYTOCHROME C OXIDASE 1"/>
    <property type="match status" value="1"/>
</dbReference>
<dbReference type="NCBIfam" id="TIGR01033">
    <property type="entry name" value="YebC/PmpR family DNA-binding transcriptional regulator"/>
    <property type="match status" value="1"/>
</dbReference>
<dbReference type="InterPro" id="IPR048300">
    <property type="entry name" value="TACO1_YebC-like_2nd/3rd_dom"/>
</dbReference>
<accession>A0A8J6TC70</accession>
<name>A0A8J6TC70_9BACT</name>
<evidence type="ECO:0000256" key="2">
    <source>
        <dbReference type="ARBA" id="ARBA00022490"/>
    </source>
</evidence>
<dbReference type="InterPro" id="IPR029072">
    <property type="entry name" value="YebC-like"/>
</dbReference>
<sequence>MAGHSKWANIKHRKGAVDAKRGKIFTRLIKEITVAARLGGGDPDGNPRLRSAIASARSENMPKDNMIRAIKKGTGEIQGEVYEEILYEGYGPGGIAVLVDCMTDNRTRTVADVRHYFAKSGGNLGESGCVSWMFDKKGQILVAKEGTSEEELMDLALEAGAEDVVETESEFQILTAPEDFDAVREQLEAAGIKFIEAEVTMIPQNTVDVTEEKPAKALLKLLGMLEDHDDVQNVHANCEIDDQLMEHLA</sequence>
<dbReference type="Gene3D" id="1.10.10.200">
    <property type="match status" value="1"/>
</dbReference>
<keyword evidence="2 6" id="KW-0963">Cytoplasm</keyword>
<keyword evidence="5 6" id="KW-0804">Transcription</keyword>
<evidence type="ECO:0000259" key="7">
    <source>
        <dbReference type="Pfam" id="PF01709"/>
    </source>
</evidence>